<dbReference type="EMBL" id="BARS01049838">
    <property type="protein sequence ID" value="GAG37275.1"/>
    <property type="molecule type" value="Genomic_DNA"/>
</dbReference>
<evidence type="ECO:0000313" key="3">
    <source>
        <dbReference type="EMBL" id="GAG37275.1"/>
    </source>
</evidence>
<dbReference type="InterPro" id="IPR006131">
    <property type="entry name" value="Asp_carbamoyltransf_Asp/Orn-bd"/>
</dbReference>
<proteinExistence type="predicted"/>
<dbReference type="AlphaFoldDB" id="X0X2M2"/>
<organism evidence="3">
    <name type="scientific">marine sediment metagenome</name>
    <dbReference type="NCBI Taxonomy" id="412755"/>
    <lineage>
        <taxon>unclassified sequences</taxon>
        <taxon>metagenomes</taxon>
        <taxon>ecological metagenomes</taxon>
    </lineage>
</organism>
<name>X0X2M2_9ZZZZ</name>
<dbReference type="InterPro" id="IPR002292">
    <property type="entry name" value="Orn/put_carbamltrans"/>
</dbReference>
<dbReference type="GO" id="GO:0019240">
    <property type="term" value="P:citrulline biosynthetic process"/>
    <property type="evidence" value="ECO:0007669"/>
    <property type="project" value="TreeGrafter"/>
</dbReference>
<dbReference type="FunFam" id="3.40.50.1370:FF:000008">
    <property type="entry name" value="Ornithine carbamoyltransferase"/>
    <property type="match status" value="1"/>
</dbReference>
<dbReference type="GO" id="GO:0016597">
    <property type="term" value="F:amino acid binding"/>
    <property type="evidence" value="ECO:0007669"/>
    <property type="project" value="InterPro"/>
</dbReference>
<feature type="non-terminal residue" evidence="3">
    <location>
        <position position="1"/>
    </location>
</feature>
<protein>
    <recommendedName>
        <fullName evidence="2">Aspartate/ornithine carbamoyltransferase Asp/Orn-binding domain-containing protein</fullName>
    </recommendedName>
</protein>
<dbReference type="PRINTS" id="PR00100">
    <property type="entry name" value="AOTCASE"/>
</dbReference>
<dbReference type="PANTHER" id="PTHR45753">
    <property type="entry name" value="ORNITHINE CARBAMOYLTRANSFERASE, MITOCHONDRIAL"/>
    <property type="match status" value="1"/>
</dbReference>
<dbReference type="GO" id="GO:0004585">
    <property type="term" value="F:ornithine carbamoyltransferase activity"/>
    <property type="evidence" value="ECO:0007669"/>
    <property type="project" value="TreeGrafter"/>
</dbReference>
<dbReference type="InterPro" id="IPR006130">
    <property type="entry name" value="Asp/Orn_carbamoylTrfase"/>
</dbReference>
<dbReference type="SUPFAM" id="SSF53671">
    <property type="entry name" value="Aspartate/ornithine carbamoyltransferase"/>
    <property type="match status" value="1"/>
</dbReference>
<keyword evidence="1" id="KW-0808">Transferase</keyword>
<feature type="domain" description="Aspartate/ornithine carbamoyltransferase Asp/Orn-binding" evidence="2">
    <location>
        <begin position="6"/>
        <end position="160"/>
    </location>
</feature>
<evidence type="ECO:0000259" key="2">
    <source>
        <dbReference type="Pfam" id="PF00185"/>
    </source>
</evidence>
<accession>X0X2M2</accession>
<dbReference type="GO" id="GO:0042450">
    <property type="term" value="P:L-arginine biosynthetic process via ornithine"/>
    <property type="evidence" value="ECO:0007669"/>
    <property type="project" value="TreeGrafter"/>
</dbReference>
<dbReference type="PRINTS" id="PR00102">
    <property type="entry name" value="OTCASE"/>
</dbReference>
<dbReference type="PANTHER" id="PTHR45753:SF3">
    <property type="entry name" value="ORNITHINE TRANSCARBAMYLASE, MITOCHONDRIAL"/>
    <property type="match status" value="1"/>
</dbReference>
<dbReference type="InterPro" id="IPR036901">
    <property type="entry name" value="Asp/Orn_carbamoylTrfase_sf"/>
</dbReference>
<comment type="caution">
    <text evidence="3">The sequence shown here is derived from an EMBL/GenBank/DDBJ whole genome shotgun (WGS) entry which is preliminary data.</text>
</comment>
<evidence type="ECO:0000256" key="1">
    <source>
        <dbReference type="ARBA" id="ARBA00022679"/>
    </source>
</evidence>
<reference evidence="3" key="1">
    <citation type="journal article" date="2014" name="Front. Microbiol.">
        <title>High frequency of phylogenetically diverse reductive dehalogenase-homologous genes in deep subseafloor sedimentary metagenomes.</title>
        <authorList>
            <person name="Kawai M."/>
            <person name="Futagami T."/>
            <person name="Toyoda A."/>
            <person name="Takaki Y."/>
            <person name="Nishi S."/>
            <person name="Hori S."/>
            <person name="Arai W."/>
            <person name="Tsubouchi T."/>
            <person name="Morono Y."/>
            <person name="Uchiyama I."/>
            <person name="Ito T."/>
            <person name="Fujiyama A."/>
            <person name="Inagaki F."/>
            <person name="Takami H."/>
        </authorList>
    </citation>
    <scope>NUCLEOTIDE SEQUENCE</scope>
    <source>
        <strain evidence="3">Expedition CK06-06</strain>
    </source>
</reference>
<dbReference type="Gene3D" id="3.40.50.1370">
    <property type="entry name" value="Aspartate/ornithine carbamoyltransferase"/>
    <property type="match status" value="1"/>
</dbReference>
<sequence>KKGILKGTQLSYIGDGNNVAHSLLYGCAKLGVNLTVAAPGRYQPKQEIVKEALRMAQVSGAKMVLTDNPSVAAKAADIIYTDVWTSMGSEAEYKKRKKDFQAFQVNKELISSAKPDCLIMHCLPAHRGEEITDEVIDGPNSVVFDQAENRMHVQKAILLMLLGGDR</sequence>
<dbReference type="Pfam" id="PF00185">
    <property type="entry name" value="OTCace"/>
    <property type="match status" value="1"/>
</dbReference>
<gene>
    <name evidence="3" type="ORF">S01H1_74483</name>
</gene>